<dbReference type="Pfam" id="PF04055">
    <property type="entry name" value="Radical_SAM"/>
    <property type="match status" value="1"/>
</dbReference>
<dbReference type="GO" id="GO:0046872">
    <property type="term" value="F:metal ion binding"/>
    <property type="evidence" value="ECO:0007669"/>
    <property type="project" value="UniProtKB-KW"/>
</dbReference>
<keyword evidence="4" id="KW-0479">Metal-binding</keyword>
<keyword evidence="6" id="KW-0411">Iron-sulfur</keyword>
<comment type="cofactor">
    <cofactor evidence="1">
        <name>[4Fe-4S] cluster</name>
        <dbReference type="ChEBI" id="CHEBI:49883"/>
    </cofactor>
</comment>
<evidence type="ECO:0000256" key="6">
    <source>
        <dbReference type="ARBA" id="ARBA00023014"/>
    </source>
</evidence>
<dbReference type="Gene3D" id="3.20.20.70">
    <property type="entry name" value="Aldolase class I"/>
    <property type="match status" value="1"/>
</dbReference>
<dbReference type="GO" id="GO:0003824">
    <property type="term" value="F:catalytic activity"/>
    <property type="evidence" value="ECO:0007669"/>
    <property type="project" value="InterPro"/>
</dbReference>
<evidence type="ECO:0000256" key="4">
    <source>
        <dbReference type="ARBA" id="ARBA00022723"/>
    </source>
</evidence>
<dbReference type="NCBIfam" id="TIGR04085">
    <property type="entry name" value="rSAM_more_4Fe4S"/>
    <property type="match status" value="1"/>
</dbReference>
<evidence type="ECO:0000256" key="5">
    <source>
        <dbReference type="ARBA" id="ARBA00023004"/>
    </source>
</evidence>
<dbReference type="InterPro" id="IPR013785">
    <property type="entry name" value="Aldolase_TIM"/>
</dbReference>
<dbReference type="InterPro" id="IPR007197">
    <property type="entry name" value="rSAM"/>
</dbReference>
<dbReference type="AlphaFoldDB" id="A0A161K6E6"/>
<organism evidence="8">
    <name type="scientific">hydrothermal vent metagenome</name>
    <dbReference type="NCBI Taxonomy" id="652676"/>
    <lineage>
        <taxon>unclassified sequences</taxon>
        <taxon>metagenomes</taxon>
        <taxon>ecological metagenomes</taxon>
    </lineage>
</organism>
<evidence type="ECO:0000256" key="1">
    <source>
        <dbReference type="ARBA" id="ARBA00001966"/>
    </source>
</evidence>
<dbReference type="SFLD" id="SFLDG01067">
    <property type="entry name" value="SPASM/twitch_domain_containing"/>
    <property type="match status" value="1"/>
</dbReference>
<dbReference type="CDD" id="cd01335">
    <property type="entry name" value="Radical_SAM"/>
    <property type="match status" value="1"/>
</dbReference>
<proteinExistence type="predicted"/>
<protein>
    <submittedName>
        <fullName evidence="8">Arylsulfatase regulator (Fe-S oxidoreductase)</fullName>
    </submittedName>
</protein>
<evidence type="ECO:0000256" key="3">
    <source>
        <dbReference type="ARBA" id="ARBA00022691"/>
    </source>
</evidence>
<name>A0A161K6E6_9ZZZZ</name>
<dbReference type="UniPathway" id="UPA00782"/>
<evidence type="ECO:0000259" key="7">
    <source>
        <dbReference type="Pfam" id="PF04055"/>
    </source>
</evidence>
<dbReference type="SFLD" id="SFLDS00029">
    <property type="entry name" value="Radical_SAM"/>
    <property type="match status" value="1"/>
</dbReference>
<evidence type="ECO:0000313" key="8">
    <source>
        <dbReference type="EMBL" id="CUS43906.1"/>
    </source>
</evidence>
<feature type="domain" description="Radical SAM core" evidence="7">
    <location>
        <begin position="87"/>
        <end position="256"/>
    </location>
</feature>
<evidence type="ECO:0000256" key="2">
    <source>
        <dbReference type="ARBA" id="ARBA00022485"/>
    </source>
</evidence>
<sequence length="434" mass="47886">MFNVAVKRDGDAFQAIYNTATGNYLVLDDRLRALYGAIRSGDVLAEDGDILHQAGFAVDTQIDEVESVGIAFNTARQNKYAPHLTITPTMDCNFGCDYCFETHVKGMMSVAVQDRLVAFADGLCESVGPSPALSVTWFGGEPLMGLAVIERLSAMFQERERSGAIGAYKANIITNGYGLSVRTCAMLDHCGVSHVQITLDGPAEVHDSRRFLKRSRGGTFAKIVANIRHIPASMAVLVRMNVDRSNQDRFEDLYRELDAEGLLDRIQVDLAHVENFSRQPTSATVLTAREFAQFKSHAIAVCARNGWPIAHAAPTPSLTGVCQVDSTNAFVVSAKGELYKCWAELENDGRCIGRLDDPAGWPRLAKSPLSERDPLDDSECRACALLPTCMGSCPKVRDLNRNFHGKQCPPFKYMFDELVYRQFGPDTNIRKLLY</sequence>
<reference evidence="8" key="1">
    <citation type="submission" date="2015-10" db="EMBL/GenBank/DDBJ databases">
        <authorList>
            <person name="Gilbert D.G."/>
        </authorList>
    </citation>
    <scope>NUCLEOTIDE SEQUENCE</scope>
</reference>
<dbReference type="EMBL" id="CZQE01000096">
    <property type="protein sequence ID" value="CUS43906.1"/>
    <property type="molecule type" value="Genomic_DNA"/>
</dbReference>
<dbReference type="PANTHER" id="PTHR43787">
    <property type="entry name" value="FEMO COFACTOR BIOSYNTHESIS PROTEIN NIFB-RELATED"/>
    <property type="match status" value="1"/>
</dbReference>
<dbReference type="InterPro" id="IPR023885">
    <property type="entry name" value="4Fe4S-binding_SPASM_dom"/>
</dbReference>
<keyword evidence="2" id="KW-0004">4Fe-4S</keyword>
<accession>A0A161K6E6</accession>
<keyword evidence="5" id="KW-0408">Iron</keyword>
<gene>
    <name evidence="8" type="ORF">MGWOODY_Smn1113</name>
</gene>
<dbReference type="GO" id="GO:0051539">
    <property type="term" value="F:4 iron, 4 sulfur cluster binding"/>
    <property type="evidence" value="ECO:0007669"/>
    <property type="project" value="UniProtKB-KW"/>
</dbReference>
<dbReference type="InterPro" id="IPR058240">
    <property type="entry name" value="rSAM_sf"/>
</dbReference>
<dbReference type="SUPFAM" id="SSF102114">
    <property type="entry name" value="Radical SAM enzymes"/>
    <property type="match status" value="1"/>
</dbReference>
<keyword evidence="3" id="KW-0949">S-adenosyl-L-methionine</keyword>
<dbReference type="PANTHER" id="PTHR43787:SF3">
    <property type="entry name" value="ARYLSULFATASE REGULATORY PROTEIN"/>
    <property type="match status" value="1"/>
</dbReference>